<evidence type="ECO:0000313" key="3">
    <source>
        <dbReference type="EMBL" id="MBR0560272.1"/>
    </source>
</evidence>
<evidence type="ECO:0000259" key="2">
    <source>
        <dbReference type="Pfam" id="PF03886"/>
    </source>
</evidence>
<feature type="domain" description="ABC-type transport auxiliary lipoprotein component" evidence="2">
    <location>
        <begin position="33"/>
        <end position="188"/>
    </location>
</feature>
<keyword evidence="4" id="KW-1185">Reference proteome</keyword>
<gene>
    <name evidence="3" type="ORF">KB213_09445</name>
</gene>
<feature type="signal peptide" evidence="1">
    <location>
        <begin position="1"/>
        <end position="24"/>
    </location>
</feature>
<dbReference type="PROSITE" id="PS51257">
    <property type="entry name" value="PROKAR_LIPOPROTEIN"/>
    <property type="match status" value="1"/>
</dbReference>
<sequence length="198" mass="21115">MRHHMRKVLGRVGALSVVVLGATACSSPSPQLYTLAAQGGDTVQGGPTLVEVVTPVISSRLDRDTIVLGDRGYQTNIATGASWSEPLAEMLAHTLTTDLVTRLPQSRVYAQNDAVTASPTVVVEVTLRNFEADEQGHAYISGALTVHRRDGTGGVLLQPFEWRSSDNVDHNTARLVAELSHGVSAMADILAVQLHNTP</sequence>
<dbReference type="EMBL" id="JAGRQH010000007">
    <property type="protein sequence ID" value="MBR0560272.1"/>
    <property type="molecule type" value="Genomic_DNA"/>
</dbReference>
<evidence type="ECO:0000256" key="1">
    <source>
        <dbReference type="SAM" id="SignalP"/>
    </source>
</evidence>
<proteinExistence type="predicted"/>
<protein>
    <submittedName>
        <fullName evidence="3">Membrane integrity-associated transporter subunit PqiC</fullName>
    </submittedName>
</protein>
<keyword evidence="1" id="KW-0732">Signal</keyword>
<dbReference type="Pfam" id="PF03886">
    <property type="entry name" value="ABC_trans_aux"/>
    <property type="match status" value="1"/>
</dbReference>
<feature type="chain" id="PRO_5047526912" evidence="1">
    <location>
        <begin position="25"/>
        <end position="198"/>
    </location>
</feature>
<dbReference type="Gene3D" id="3.40.50.10610">
    <property type="entry name" value="ABC-type transport auxiliary lipoprotein component"/>
    <property type="match status" value="1"/>
</dbReference>
<dbReference type="InterPro" id="IPR005586">
    <property type="entry name" value="ABC_trans_aux"/>
</dbReference>
<evidence type="ECO:0000313" key="4">
    <source>
        <dbReference type="Proteomes" id="UP000677812"/>
    </source>
</evidence>
<dbReference type="Proteomes" id="UP000677812">
    <property type="component" value="Unassembled WGS sequence"/>
</dbReference>
<accession>A0ABS5E8N2</accession>
<reference evidence="3 4" key="1">
    <citation type="submission" date="2021-04" db="EMBL/GenBank/DDBJ databases">
        <title>The complete genome sequence of Neokomagataea sp. TBRC 2177.</title>
        <authorList>
            <person name="Charoenyingcharoen P."/>
            <person name="Yukphan P."/>
        </authorList>
    </citation>
    <scope>NUCLEOTIDE SEQUENCE [LARGE SCALE GENOMIC DNA]</scope>
    <source>
        <strain evidence="3 4">TBRC 2177</strain>
    </source>
</reference>
<organism evidence="3 4">
    <name type="scientific">Neokomagataea anthophila</name>
    <dbReference type="NCBI Taxonomy" id="2826925"/>
    <lineage>
        <taxon>Bacteria</taxon>
        <taxon>Pseudomonadati</taxon>
        <taxon>Pseudomonadota</taxon>
        <taxon>Alphaproteobacteria</taxon>
        <taxon>Acetobacterales</taxon>
        <taxon>Acetobacteraceae</taxon>
        <taxon>Neokomagataea</taxon>
    </lineage>
</organism>
<name>A0ABS5E8N2_9PROT</name>
<comment type="caution">
    <text evidence="3">The sequence shown here is derived from an EMBL/GenBank/DDBJ whole genome shotgun (WGS) entry which is preliminary data.</text>
</comment>
<dbReference type="SUPFAM" id="SSF159594">
    <property type="entry name" value="XCC0632-like"/>
    <property type="match status" value="1"/>
</dbReference>
<dbReference type="RefSeq" id="WP_211682510.1">
    <property type="nucleotide sequence ID" value="NZ_JAGRQH010000007.1"/>
</dbReference>